<organism evidence="3 4">
    <name type="scientific">Myroides indicus</name>
    <dbReference type="NCBI Taxonomy" id="1323422"/>
    <lineage>
        <taxon>Bacteria</taxon>
        <taxon>Pseudomonadati</taxon>
        <taxon>Bacteroidota</taxon>
        <taxon>Flavobacteriia</taxon>
        <taxon>Flavobacteriales</taxon>
        <taxon>Flavobacteriaceae</taxon>
        <taxon>Myroides</taxon>
    </lineage>
</organism>
<feature type="domain" description="VanZ-like" evidence="2">
    <location>
        <begin position="39"/>
        <end position="118"/>
    </location>
</feature>
<sequence length="128" mass="14500">MERKFYLGFGILWTGFVLIACLADGNTVPKSSFFNFPNKDKIAHFIFYFVFSIVWLRYLIIEYKYTSKRVLAGIIFIVAALMGGIIELIQYYFTSTRSAEWADVLANCSGSLAGVLIGKSISKKENKL</sequence>
<keyword evidence="4" id="KW-1185">Reference proteome</keyword>
<name>A0A4R7F969_9FLAO</name>
<dbReference type="RefSeq" id="WP_133711985.1">
    <property type="nucleotide sequence ID" value="NZ_SOAG01000006.1"/>
</dbReference>
<accession>A0A4R7F969</accession>
<dbReference type="AlphaFoldDB" id="A0A4R7F969"/>
<dbReference type="NCBIfam" id="NF037970">
    <property type="entry name" value="vanZ_1"/>
    <property type="match status" value="1"/>
</dbReference>
<dbReference type="Proteomes" id="UP000295215">
    <property type="component" value="Unassembled WGS sequence"/>
</dbReference>
<dbReference type="PROSITE" id="PS51257">
    <property type="entry name" value="PROKAR_LIPOPROTEIN"/>
    <property type="match status" value="1"/>
</dbReference>
<evidence type="ECO:0000313" key="3">
    <source>
        <dbReference type="EMBL" id="TDS63589.1"/>
    </source>
</evidence>
<reference evidence="3 4" key="1">
    <citation type="submission" date="2019-03" db="EMBL/GenBank/DDBJ databases">
        <title>Genomic Encyclopedia of Archaeal and Bacterial Type Strains, Phase II (KMG-II): from individual species to whole genera.</title>
        <authorList>
            <person name="Goeker M."/>
        </authorList>
    </citation>
    <scope>NUCLEOTIDE SEQUENCE [LARGE SCALE GENOMIC DNA]</scope>
    <source>
        <strain evidence="3 4">DSM 28213</strain>
    </source>
</reference>
<evidence type="ECO:0000313" key="4">
    <source>
        <dbReference type="Proteomes" id="UP000295215"/>
    </source>
</evidence>
<keyword evidence="1" id="KW-0812">Transmembrane</keyword>
<dbReference type="Pfam" id="PF04892">
    <property type="entry name" value="VanZ"/>
    <property type="match status" value="1"/>
</dbReference>
<evidence type="ECO:0000256" key="1">
    <source>
        <dbReference type="SAM" id="Phobius"/>
    </source>
</evidence>
<dbReference type="PANTHER" id="PTHR28008">
    <property type="entry name" value="DOMAIN PROTEIN, PUTATIVE (AFU_ORTHOLOGUE AFUA_3G10980)-RELATED"/>
    <property type="match status" value="1"/>
</dbReference>
<dbReference type="PANTHER" id="PTHR28008:SF1">
    <property type="entry name" value="DOMAIN PROTEIN, PUTATIVE (AFU_ORTHOLOGUE AFUA_3G10980)-RELATED"/>
    <property type="match status" value="1"/>
</dbReference>
<gene>
    <name evidence="3" type="ORF">C8P70_10619</name>
</gene>
<dbReference type="EMBL" id="SOAG01000006">
    <property type="protein sequence ID" value="TDS63589.1"/>
    <property type="molecule type" value="Genomic_DNA"/>
</dbReference>
<dbReference type="OrthoDB" id="5472246at2"/>
<protein>
    <submittedName>
        <fullName evidence="3">VanZ like protein</fullName>
    </submittedName>
</protein>
<comment type="caution">
    <text evidence="3">The sequence shown here is derived from an EMBL/GenBank/DDBJ whole genome shotgun (WGS) entry which is preliminary data.</text>
</comment>
<feature type="transmembrane region" description="Helical" evidence="1">
    <location>
        <begin position="42"/>
        <end position="60"/>
    </location>
</feature>
<keyword evidence="1" id="KW-1133">Transmembrane helix</keyword>
<proteinExistence type="predicted"/>
<keyword evidence="1" id="KW-0472">Membrane</keyword>
<feature type="transmembrane region" description="Helical" evidence="1">
    <location>
        <begin position="72"/>
        <end position="93"/>
    </location>
</feature>
<dbReference type="InterPro" id="IPR006976">
    <property type="entry name" value="VanZ-like"/>
</dbReference>
<evidence type="ECO:0000259" key="2">
    <source>
        <dbReference type="Pfam" id="PF04892"/>
    </source>
</evidence>